<dbReference type="AlphaFoldDB" id="A0AAU7V5N4"/>
<evidence type="ECO:0000256" key="3">
    <source>
        <dbReference type="ARBA" id="ARBA00022475"/>
    </source>
</evidence>
<dbReference type="PROSITE" id="PS50893">
    <property type="entry name" value="ABC_TRANSPORTER_2"/>
    <property type="match status" value="1"/>
</dbReference>
<dbReference type="CDD" id="cd03255">
    <property type="entry name" value="ABC_MJ0796_LolCDE_FtsE"/>
    <property type="match status" value="1"/>
</dbReference>
<evidence type="ECO:0000256" key="10">
    <source>
        <dbReference type="ARBA" id="ARBA00038076"/>
    </source>
</evidence>
<name>A0AAU7V5N4_9ACTO</name>
<evidence type="ECO:0000256" key="9">
    <source>
        <dbReference type="ARBA" id="ARBA00023136"/>
    </source>
</evidence>
<keyword evidence="8 12" id="KW-1133">Transmembrane helix</keyword>
<dbReference type="Pfam" id="PF02687">
    <property type="entry name" value="FtsX"/>
    <property type="match status" value="1"/>
</dbReference>
<evidence type="ECO:0000313" key="14">
    <source>
        <dbReference type="EMBL" id="XBW07410.1"/>
    </source>
</evidence>
<dbReference type="InterPro" id="IPR017871">
    <property type="entry name" value="ABC_transporter-like_CS"/>
</dbReference>
<keyword evidence="2" id="KW-0813">Transport</keyword>
<keyword evidence="3" id="KW-1003">Cell membrane</keyword>
<evidence type="ECO:0000256" key="4">
    <source>
        <dbReference type="ARBA" id="ARBA00022519"/>
    </source>
</evidence>
<dbReference type="InterPro" id="IPR027417">
    <property type="entry name" value="P-loop_NTPase"/>
</dbReference>
<keyword evidence="9 12" id="KW-0472">Membrane</keyword>
<keyword evidence="5 12" id="KW-0812">Transmembrane</keyword>
<evidence type="ECO:0000256" key="1">
    <source>
        <dbReference type="ARBA" id="ARBA00004429"/>
    </source>
</evidence>
<dbReference type="SMART" id="SM00382">
    <property type="entry name" value="AAA"/>
    <property type="match status" value="1"/>
</dbReference>
<dbReference type="PANTHER" id="PTHR24220:SF648">
    <property type="entry name" value="ABC TRANSPORTER ATP-BINDING PROTEIN YTRE"/>
    <property type="match status" value="1"/>
</dbReference>
<evidence type="ECO:0000259" key="13">
    <source>
        <dbReference type="PROSITE" id="PS50893"/>
    </source>
</evidence>
<evidence type="ECO:0000256" key="8">
    <source>
        <dbReference type="ARBA" id="ARBA00022989"/>
    </source>
</evidence>
<dbReference type="Pfam" id="PF12704">
    <property type="entry name" value="MacB_PCD"/>
    <property type="match status" value="1"/>
</dbReference>
<evidence type="ECO:0000256" key="2">
    <source>
        <dbReference type="ARBA" id="ARBA00022448"/>
    </source>
</evidence>
<dbReference type="PANTHER" id="PTHR24220">
    <property type="entry name" value="IMPORT ATP-BINDING PROTEIN"/>
    <property type="match status" value="1"/>
</dbReference>
<gene>
    <name evidence="14" type="ORF">SAC06_07095</name>
</gene>
<reference evidence="14" key="1">
    <citation type="submission" date="2023-11" db="EMBL/GenBank/DDBJ databases">
        <title>Scrofimicrobium hongkongense sp. nov., isolated from a patient with peritonitis.</title>
        <authorList>
            <person name="Lao H.Y."/>
            <person name="Wong A.Y.P."/>
            <person name="Ng T.L."/>
            <person name="Wong R.Y.L."/>
            <person name="Yau M.C.Y."/>
            <person name="Lam J.Y.W."/>
            <person name="Siu G.K.H."/>
        </authorList>
    </citation>
    <scope>NUCLEOTIDE SEQUENCE</scope>
    <source>
        <strain evidence="14">R131</strain>
    </source>
</reference>
<dbReference type="GO" id="GO:0022857">
    <property type="term" value="F:transmembrane transporter activity"/>
    <property type="evidence" value="ECO:0007669"/>
    <property type="project" value="TreeGrafter"/>
</dbReference>
<comment type="similarity">
    <text evidence="10">Belongs to the ABC-4 integral membrane protein family.</text>
</comment>
<organism evidence="14">
    <name type="scientific">Scrofimicrobium appendicitidis</name>
    <dbReference type="NCBI Taxonomy" id="3079930"/>
    <lineage>
        <taxon>Bacteria</taxon>
        <taxon>Bacillati</taxon>
        <taxon>Actinomycetota</taxon>
        <taxon>Actinomycetes</taxon>
        <taxon>Actinomycetales</taxon>
        <taxon>Actinomycetaceae</taxon>
        <taxon>Scrofimicrobium</taxon>
    </lineage>
</organism>
<dbReference type="InterPro" id="IPR025857">
    <property type="entry name" value="MacB_PCD"/>
</dbReference>
<evidence type="ECO:0000256" key="7">
    <source>
        <dbReference type="ARBA" id="ARBA00022840"/>
    </source>
</evidence>
<evidence type="ECO:0000256" key="12">
    <source>
        <dbReference type="SAM" id="Phobius"/>
    </source>
</evidence>
<evidence type="ECO:0000256" key="11">
    <source>
        <dbReference type="ARBA" id="ARBA00038388"/>
    </source>
</evidence>
<dbReference type="InterPro" id="IPR017911">
    <property type="entry name" value="MacB-like_ATP-bd"/>
</dbReference>
<dbReference type="KEGG" id="sapp:SAC06_07095"/>
<feature type="transmembrane region" description="Helical" evidence="12">
    <location>
        <begin position="609"/>
        <end position="629"/>
    </location>
</feature>
<keyword evidence="6" id="KW-0547">Nucleotide-binding</keyword>
<keyword evidence="4" id="KW-0997">Cell inner membrane</keyword>
<dbReference type="Gene3D" id="3.40.50.300">
    <property type="entry name" value="P-loop containing nucleotide triphosphate hydrolases"/>
    <property type="match status" value="1"/>
</dbReference>
<dbReference type="GO" id="GO:0005886">
    <property type="term" value="C:plasma membrane"/>
    <property type="evidence" value="ECO:0007669"/>
    <property type="project" value="UniProtKB-SubCell"/>
</dbReference>
<feature type="transmembrane region" description="Helical" evidence="12">
    <location>
        <begin position="522"/>
        <end position="547"/>
    </location>
</feature>
<dbReference type="RefSeq" id="WP_350257616.1">
    <property type="nucleotide sequence ID" value="NZ_CP138335.1"/>
</dbReference>
<dbReference type="SUPFAM" id="SSF52540">
    <property type="entry name" value="P-loop containing nucleoside triphosphate hydrolases"/>
    <property type="match status" value="1"/>
</dbReference>
<dbReference type="Pfam" id="PF00005">
    <property type="entry name" value="ABC_tran"/>
    <property type="match status" value="1"/>
</dbReference>
<dbReference type="InterPro" id="IPR003593">
    <property type="entry name" value="AAA+_ATPase"/>
</dbReference>
<evidence type="ECO:0000256" key="5">
    <source>
        <dbReference type="ARBA" id="ARBA00022692"/>
    </source>
</evidence>
<proteinExistence type="inferred from homology"/>
<dbReference type="EMBL" id="CP138335">
    <property type="protein sequence ID" value="XBW07410.1"/>
    <property type="molecule type" value="Genomic_DNA"/>
</dbReference>
<dbReference type="InterPro" id="IPR003439">
    <property type="entry name" value="ABC_transporter-like_ATP-bd"/>
</dbReference>
<feature type="domain" description="ABC transporter" evidence="13">
    <location>
        <begin position="4"/>
        <end position="241"/>
    </location>
</feature>
<comment type="similarity">
    <text evidence="11">Belongs to the ABC transporter superfamily. Macrolide exporter (TC 3.A.1.122) family.</text>
</comment>
<dbReference type="GO" id="GO:0005524">
    <property type="term" value="F:ATP binding"/>
    <property type="evidence" value="ECO:0007669"/>
    <property type="project" value="UniProtKB-KW"/>
</dbReference>
<dbReference type="InterPro" id="IPR003838">
    <property type="entry name" value="ABC3_permease_C"/>
</dbReference>
<protein>
    <submittedName>
        <fullName evidence="14">ATP-binding cassette domain-containing protein</fullName>
    </submittedName>
</protein>
<accession>A0AAU7V5N4</accession>
<dbReference type="GO" id="GO:0016887">
    <property type="term" value="F:ATP hydrolysis activity"/>
    <property type="evidence" value="ECO:0007669"/>
    <property type="project" value="InterPro"/>
</dbReference>
<dbReference type="PROSITE" id="PS00211">
    <property type="entry name" value="ABC_TRANSPORTER_1"/>
    <property type="match status" value="1"/>
</dbReference>
<keyword evidence="7 14" id="KW-0067">ATP-binding</keyword>
<sequence length="645" mass="67315">MATLRLQHLGKTYPGTVPVEALRDVSLTIQQGEYVAIEGPSGSGKSTLLNQLALLDSPSTGEYYVDELATSDLSDVSRARIRSSTFAFIFQSFHLLDGRTVEDNVALGTLYRALPEARRLELAREALGFVGLAHKAEQKAANLSGGERQRVAIARAIASGAPVVVADEPTGNLDSHNSGAVLDTLERLNQGGATVILVTHDPGVANRAHRRLRVLDGVVTDESQPELAPSSVPLAPMGEGTESRVRIWDGLKDAWRGLAAKKGRTAALIGSVALGVGLALTTIGLSQTASGQVSDLFDAQRNQRVAMASPSVQGTADTTAGQVLIDQAGSLASLNRLKELAGVEDVAVFVTHASVPVQTRPSAGGPDGSSLIDVVGLVEGQLPNSLFTVDRGAPGLTPLTQIDDDQVIIGSQIANQIELGPVLGSPVVWIGGVPKEVVGILTDAGLQINLLNSIITTERAALIQADPSYASVELRVAPGAAQQVGLQGPVAWIPAAPDQVQVDAPPDPVEMREQIESNVATMLYTLTGVALLAAVLSLTSSMTTAVFQRTGEFGLRRAIGARRKHITGLVLTESLIIGLVGGVVGAYTSILVILGITLARHWQPVLHPALVPIGILGGIVVGLFGGLFATRRAAKIEPSDALRTT</sequence>
<evidence type="ECO:0000256" key="6">
    <source>
        <dbReference type="ARBA" id="ARBA00022741"/>
    </source>
</evidence>
<dbReference type="InterPro" id="IPR015854">
    <property type="entry name" value="ABC_transpr_LolD-like"/>
</dbReference>
<feature type="transmembrane region" description="Helical" evidence="12">
    <location>
        <begin position="568"/>
        <end position="597"/>
    </location>
</feature>
<comment type="subcellular location">
    <subcellularLocation>
        <location evidence="1">Cell inner membrane</location>
        <topology evidence="1">Multi-pass membrane protein</topology>
    </subcellularLocation>
</comment>